<evidence type="ECO:0000313" key="2">
    <source>
        <dbReference type="EMBL" id="USW49739.1"/>
    </source>
</evidence>
<proteinExistence type="predicted"/>
<feature type="signal peptide" evidence="1">
    <location>
        <begin position="1"/>
        <end position="17"/>
    </location>
</feature>
<dbReference type="Proteomes" id="UP001056384">
    <property type="component" value="Chromosome 2"/>
</dbReference>
<dbReference type="Pfam" id="PF00300">
    <property type="entry name" value="His_Phos_1"/>
    <property type="match status" value="1"/>
</dbReference>
<dbReference type="AlphaFoldDB" id="A0A9Q9EH91"/>
<dbReference type="InterPro" id="IPR029033">
    <property type="entry name" value="His_PPase_superfam"/>
</dbReference>
<feature type="chain" id="PRO_5040512991" evidence="1">
    <location>
        <begin position="18"/>
        <end position="397"/>
    </location>
</feature>
<evidence type="ECO:0000313" key="3">
    <source>
        <dbReference type="Proteomes" id="UP001056384"/>
    </source>
</evidence>
<reference evidence="2" key="1">
    <citation type="submission" date="2022-06" db="EMBL/GenBank/DDBJ databases">
        <title>Complete genome sequences of two strains of the flax pathogen Septoria linicola.</title>
        <authorList>
            <person name="Lapalu N."/>
            <person name="Simon A."/>
            <person name="Demenou B."/>
            <person name="Paumier D."/>
            <person name="Guillot M.-P."/>
            <person name="Gout L."/>
            <person name="Valade R."/>
        </authorList>
    </citation>
    <scope>NUCLEOTIDE SEQUENCE</scope>
    <source>
        <strain evidence="2">SE15195</strain>
    </source>
</reference>
<dbReference type="GO" id="GO:0016791">
    <property type="term" value="F:phosphatase activity"/>
    <property type="evidence" value="ECO:0007669"/>
    <property type="project" value="TreeGrafter"/>
</dbReference>
<organism evidence="2 3">
    <name type="scientific">Septoria linicola</name>
    <dbReference type="NCBI Taxonomy" id="215465"/>
    <lineage>
        <taxon>Eukaryota</taxon>
        <taxon>Fungi</taxon>
        <taxon>Dikarya</taxon>
        <taxon>Ascomycota</taxon>
        <taxon>Pezizomycotina</taxon>
        <taxon>Dothideomycetes</taxon>
        <taxon>Dothideomycetidae</taxon>
        <taxon>Mycosphaerellales</taxon>
        <taxon>Mycosphaerellaceae</taxon>
        <taxon>Septoria</taxon>
    </lineage>
</organism>
<gene>
    <name evidence="2" type="ORF">Slin15195_G030580</name>
</gene>
<protein>
    <submittedName>
        <fullName evidence="2">Histidine phosphatase superfamily, clade-1</fullName>
    </submittedName>
</protein>
<accession>A0A9Q9EH91</accession>
<evidence type="ECO:0000256" key="1">
    <source>
        <dbReference type="SAM" id="SignalP"/>
    </source>
</evidence>
<dbReference type="InterPro" id="IPR050275">
    <property type="entry name" value="PGM_Phosphatase"/>
</dbReference>
<sequence length="397" mass="43547">MFSTLALTAIVASCANAASLQATGDGYIIYTTISGYFLQDEPSTNASTFNYTLSNFGLINRTYEATDGLLANLTQWQQFEREVDALNAAAPLNTVYKVLFMGRHGQGYHNAAESAFGTPAWNCYWAQLKGNGTLYWEDAELTDAGVLQAQIANNYWKDRFDVEKIPKPQSYYSSPLKRCLATANVTFGNLDLPVYYPFKPTVKELLREGISIHTCDHRGNASNIKDKYPDFVLENSFNEYDELWNGVTAESESAHEKRMLTLLDDIFTNDDHTWLSLTSHSGTITTILDVIGHQSFRLATGGIIPVLVEAKFLPASEVPSTTVGGYTTSTWCHNAPPATSIASLEQGCVCQSTTAPLPPLNTQAPFSPVQTAPINEYTTTTTVRASKCQIPTTSAGY</sequence>
<dbReference type="InterPro" id="IPR013078">
    <property type="entry name" value="His_Pase_superF_clade-1"/>
</dbReference>
<keyword evidence="3" id="KW-1185">Reference proteome</keyword>
<dbReference type="PANTHER" id="PTHR48100">
    <property type="entry name" value="BROAD-SPECIFICITY PHOSPHATASE YOR283W-RELATED"/>
    <property type="match status" value="1"/>
</dbReference>
<dbReference type="CDD" id="cd07067">
    <property type="entry name" value="HP_PGM_like"/>
    <property type="match status" value="1"/>
</dbReference>
<dbReference type="PANTHER" id="PTHR48100:SF1">
    <property type="entry name" value="HISTIDINE PHOSPHATASE FAMILY PROTEIN-RELATED"/>
    <property type="match status" value="1"/>
</dbReference>
<dbReference type="Gene3D" id="3.40.50.1240">
    <property type="entry name" value="Phosphoglycerate mutase-like"/>
    <property type="match status" value="1"/>
</dbReference>
<dbReference type="GO" id="GO:0005737">
    <property type="term" value="C:cytoplasm"/>
    <property type="evidence" value="ECO:0007669"/>
    <property type="project" value="TreeGrafter"/>
</dbReference>
<dbReference type="SUPFAM" id="SSF53254">
    <property type="entry name" value="Phosphoglycerate mutase-like"/>
    <property type="match status" value="1"/>
</dbReference>
<dbReference type="OrthoDB" id="496981at2759"/>
<name>A0A9Q9EH91_9PEZI</name>
<dbReference type="EMBL" id="CP099419">
    <property type="protein sequence ID" value="USW49739.1"/>
    <property type="molecule type" value="Genomic_DNA"/>
</dbReference>
<keyword evidence="1" id="KW-0732">Signal</keyword>